<dbReference type="EnsemblMetazoa" id="GPPI051221-RA">
    <property type="protein sequence ID" value="GPPI051221-PA"/>
    <property type="gene ID" value="GPPI051221"/>
</dbReference>
<proteinExistence type="predicted"/>
<reference evidence="3" key="1">
    <citation type="submission" date="2015-01" db="EMBL/GenBank/DDBJ databases">
        <authorList>
            <person name="Aksoy S."/>
            <person name="Warren W."/>
            <person name="Wilson R.K."/>
        </authorList>
    </citation>
    <scope>NUCLEOTIDE SEQUENCE [LARGE SCALE GENOMIC DNA]</scope>
    <source>
        <strain evidence="3">IAEA</strain>
    </source>
</reference>
<feature type="transmembrane region" description="Helical" evidence="1">
    <location>
        <begin position="44"/>
        <end position="63"/>
    </location>
</feature>
<dbReference type="AlphaFoldDB" id="A0A1B0C7D5"/>
<sequence length="196" mass="23062">MSLQIIRRQPVFFFFFIYILQNVFSNCFIIKIYREMCHEMPLKLFCLLVAVVSLIENGFNYYLVEFTTKRAHEAKPCYYYDSESFRYLVHNEYFNFVTQNNRNQTAVTNNDFFFLPSTIAPRGWQDFAIIINIIFTVFNIALLISSPLVSIRFCNQLYFLFNACAPCGTICRFLDLSPQENGPNCLGIYLFLVLLL</sequence>
<feature type="transmembrane region" description="Helical" evidence="1">
    <location>
        <begin position="12"/>
        <end position="32"/>
    </location>
</feature>
<evidence type="ECO:0000313" key="3">
    <source>
        <dbReference type="Proteomes" id="UP000092460"/>
    </source>
</evidence>
<keyword evidence="1" id="KW-0812">Transmembrane</keyword>
<keyword evidence="1" id="KW-1133">Transmembrane helix</keyword>
<protein>
    <submittedName>
        <fullName evidence="2">Uncharacterized protein</fullName>
    </submittedName>
</protein>
<dbReference type="Proteomes" id="UP000092460">
    <property type="component" value="Unassembled WGS sequence"/>
</dbReference>
<keyword evidence="3" id="KW-1185">Reference proteome</keyword>
<evidence type="ECO:0000256" key="1">
    <source>
        <dbReference type="SAM" id="Phobius"/>
    </source>
</evidence>
<reference evidence="2" key="2">
    <citation type="submission" date="2020-05" db="UniProtKB">
        <authorList>
            <consortium name="EnsemblMetazoa"/>
        </authorList>
    </citation>
    <scope>IDENTIFICATION</scope>
    <source>
        <strain evidence="2">IAEA</strain>
    </source>
</reference>
<keyword evidence="1" id="KW-0472">Membrane</keyword>
<dbReference type="EMBL" id="JXJN01028239">
    <property type="status" value="NOT_ANNOTATED_CDS"/>
    <property type="molecule type" value="Genomic_DNA"/>
</dbReference>
<organism evidence="2 3">
    <name type="scientific">Glossina palpalis gambiensis</name>
    <dbReference type="NCBI Taxonomy" id="67801"/>
    <lineage>
        <taxon>Eukaryota</taxon>
        <taxon>Metazoa</taxon>
        <taxon>Ecdysozoa</taxon>
        <taxon>Arthropoda</taxon>
        <taxon>Hexapoda</taxon>
        <taxon>Insecta</taxon>
        <taxon>Pterygota</taxon>
        <taxon>Neoptera</taxon>
        <taxon>Endopterygota</taxon>
        <taxon>Diptera</taxon>
        <taxon>Brachycera</taxon>
        <taxon>Muscomorpha</taxon>
        <taxon>Hippoboscoidea</taxon>
        <taxon>Glossinidae</taxon>
        <taxon>Glossina</taxon>
    </lineage>
</organism>
<accession>A0A1B0C7D5</accession>
<dbReference type="VEuPathDB" id="VectorBase:GPPI051221"/>
<evidence type="ECO:0000313" key="2">
    <source>
        <dbReference type="EnsemblMetazoa" id="GPPI051221-PA"/>
    </source>
</evidence>
<name>A0A1B0C7D5_9MUSC</name>
<feature type="transmembrane region" description="Helical" evidence="1">
    <location>
        <begin position="127"/>
        <end position="149"/>
    </location>
</feature>